<dbReference type="PROSITE" id="PS51257">
    <property type="entry name" value="PROKAR_LIPOPROTEIN"/>
    <property type="match status" value="1"/>
</dbReference>
<sequence>MKKALISAVILTALLTTGCQDKETQEKIDRLNQRITQLTEENKQLQLDVLANKTWAENIIPAIFAEEDVVFKKSETIKYPKSKEDYAPKEGNIVYSISTLKTNIDWLNQLLWEKLTRKDGNVPTREQFVSNHQKDFDESKKVMMEEREIGLVVNRNIDFIGQKEKLATFVIGNYEYTGGAHGMNINRYFTVDLTTHRILTLNDVFDDETLPKIKDLLWQRYIGQRGENGETFVSQKDFKVSHNIYLDSSGVHFIYDVYEIAPYVLGEQDLTLGWWALETLLSSKFKQQNYVKFTNVCEIC</sequence>
<reference evidence="3 4" key="1">
    <citation type="submission" date="2020-10" db="EMBL/GenBank/DDBJ databases">
        <title>Genome Sequencing of Rodentibacter spp. strain DSM111151.</title>
        <authorList>
            <person name="Benga L."/>
            <person name="Lautwein T."/>
        </authorList>
    </citation>
    <scope>NUCLEOTIDE SEQUENCE [LARGE SCALE GENOMIC DNA]</scope>
    <source>
        <strain evidence="3 4">DSM 111151</strain>
    </source>
</reference>
<organism evidence="3 4">
    <name type="scientific">Rodentibacter haemolyticus</name>
    <dbReference type="NCBI Taxonomy" id="2778911"/>
    <lineage>
        <taxon>Bacteria</taxon>
        <taxon>Pseudomonadati</taxon>
        <taxon>Pseudomonadota</taxon>
        <taxon>Gammaproteobacteria</taxon>
        <taxon>Pasteurellales</taxon>
        <taxon>Pasteurellaceae</taxon>
        <taxon>Rodentibacter</taxon>
    </lineage>
</organism>
<accession>A0ABX6V5N6</accession>
<dbReference type="Gene3D" id="3.90.640.20">
    <property type="entry name" value="Heat-shock cognate protein, ATPase"/>
    <property type="match status" value="1"/>
</dbReference>
<evidence type="ECO:0000313" key="3">
    <source>
        <dbReference type="EMBL" id="QPB43566.1"/>
    </source>
</evidence>
<gene>
    <name evidence="3" type="ORF">IHV77_05710</name>
</gene>
<dbReference type="EMBL" id="CP063056">
    <property type="protein sequence ID" value="QPB43566.1"/>
    <property type="molecule type" value="Genomic_DNA"/>
</dbReference>
<dbReference type="Gene3D" id="3.30.565.40">
    <property type="entry name" value="Fervidobacterium nodosum Rt17-B1 like"/>
    <property type="match status" value="1"/>
</dbReference>
<feature type="domain" description="DUF3298" evidence="2">
    <location>
        <begin position="202"/>
        <end position="273"/>
    </location>
</feature>
<evidence type="ECO:0000259" key="2">
    <source>
        <dbReference type="Pfam" id="PF11738"/>
    </source>
</evidence>
<keyword evidence="1" id="KW-0175">Coiled coil</keyword>
<proteinExistence type="predicted"/>
<dbReference type="Proteomes" id="UP000663069">
    <property type="component" value="Chromosome"/>
</dbReference>
<evidence type="ECO:0000256" key="1">
    <source>
        <dbReference type="SAM" id="Coils"/>
    </source>
</evidence>
<feature type="coiled-coil region" evidence="1">
    <location>
        <begin position="21"/>
        <end position="48"/>
    </location>
</feature>
<dbReference type="Pfam" id="PF11738">
    <property type="entry name" value="DUF3298"/>
    <property type="match status" value="1"/>
</dbReference>
<name>A0ABX6V5N6_9PAST</name>
<evidence type="ECO:0000313" key="4">
    <source>
        <dbReference type="Proteomes" id="UP000663069"/>
    </source>
</evidence>
<dbReference type="RefSeq" id="WP_194813122.1">
    <property type="nucleotide sequence ID" value="NZ_CP063056.1"/>
</dbReference>
<dbReference type="InterPro" id="IPR037126">
    <property type="entry name" value="PdaC/RsiV-like_sf"/>
</dbReference>
<keyword evidence="4" id="KW-1185">Reference proteome</keyword>
<dbReference type="InterPro" id="IPR021729">
    <property type="entry name" value="DUF3298"/>
</dbReference>
<protein>
    <submittedName>
        <fullName evidence="3">DUF3298 domain-containing protein</fullName>
    </submittedName>
</protein>